<keyword evidence="2" id="KW-1185">Reference proteome</keyword>
<name>A0A7W8C3B0_9BACT</name>
<evidence type="ECO:0000313" key="1">
    <source>
        <dbReference type="EMBL" id="MBB5144731.1"/>
    </source>
</evidence>
<accession>A0A7W8C3B0</accession>
<dbReference type="Proteomes" id="UP000539075">
    <property type="component" value="Unassembled WGS sequence"/>
</dbReference>
<comment type="caution">
    <text evidence="1">The sequence shown here is derived from an EMBL/GenBank/DDBJ whole genome shotgun (WGS) entry which is preliminary data.</text>
</comment>
<evidence type="ECO:0008006" key="3">
    <source>
        <dbReference type="Google" id="ProtNLM"/>
    </source>
</evidence>
<gene>
    <name evidence="1" type="ORF">HNQ38_002849</name>
</gene>
<dbReference type="AlphaFoldDB" id="A0A7W8C3B0"/>
<dbReference type="RefSeq" id="WP_183722324.1">
    <property type="nucleotide sequence ID" value="NZ_JACHGO010000011.1"/>
</dbReference>
<dbReference type="EMBL" id="JACHGO010000011">
    <property type="protein sequence ID" value="MBB5144731.1"/>
    <property type="molecule type" value="Genomic_DNA"/>
</dbReference>
<proteinExistence type="predicted"/>
<reference evidence="1 2" key="1">
    <citation type="submission" date="2020-08" db="EMBL/GenBank/DDBJ databases">
        <title>Genomic Encyclopedia of Type Strains, Phase IV (KMG-IV): sequencing the most valuable type-strain genomes for metagenomic binning, comparative biology and taxonomic classification.</title>
        <authorList>
            <person name="Goeker M."/>
        </authorList>
    </citation>
    <scope>NUCLEOTIDE SEQUENCE [LARGE SCALE GENOMIC DNA]</scope>
    <source>
        <strain evidence="1 2">DSM 11275</strain>
    </source>
</reference>
<protein>
    <recommendedName>
        <fullName evidence="3">Translation initiation factor 2</fullName>
    </recommendedName>
</protein>
<organism evidence="1 2">
    <name type="scientific">Desulfovibrio intestinalis</name>
    <dbReference type="NCBI Taxonomy" id="58621"/>
    <lineage>
        <taxon>Bacteria</taxon>
        <taxon>Pseudomonadati</taxon>
        <taxon>Thermodesulfobacteriota</taxon>
        <taxon>Desulfovibrionia</taxon>
        <taxon>Desulfovibrionales</taxon>
        <taxon>Desulfovibrionaceae</taxon>
        <taxon>Desulfovibrio</taxon>
    </lineage>
</organism>
<sequence>MAALTIYVAGSFKHKHGVRLLGRELRGMGCCILDWTEKAVPPPGLTPGERRIWMDTDRNGGQVYSFCRDACIQADLVIYYGASGQDAGVEVGLAAGAGVPVMGIRGPLEGPGLMLHGAVSHWVDSAEDALEAVAALLRHKEQNWMELDAEPHEGLRRMGQALRPDKA</sequence>
<evidence type="ECO:0000313" key="2">
    <source>
        <dbReference type="Proteomes" id="UP000539075"/>
    </source>
</evidence>